<dbReference type="PANTHER" id="PTHR43280:SF27">
    <property type="entry name" value="TRANSCRIPTIONAL REGULATOR MTLR"/>
    <property type="match status" value="1"/>
</dbReference>
<dbReference type="InterPro" id="IPR018062">
    <property type="entry name" value="HTH_AraC-typ_CS"/>
</dbReference>
<dbReference type="Gene3D" id="1.10.10.60">
    <property type="entry name" value="Homeodomain-like"/>
    <property type="match status" value="2"/>
</dbReference>
<keyword evidence="3" id="KW-0804">Transcription</keyword>
<dbReference type="GO" id="GO:0043565">
    <property type="term" value="F:sequence-specific DNA binding"/>
    <property type="evidence" value="ECO:0007669"/>
    <property type="project" value="InterPro"/>
</dbReference>
<feature type="domain" description="HTH araC/xylS-type" evidence="4">
    <location>
        <begin position="230"/>
        <end position="328"/>
    </location>
</feature>
<keyword evidence="1" id="KW-0805">Transcription regulation</keyword>
<dbReference type="CDD" id="cd06976">
    <property type="entry name" value="cupin_MtlR-like_N"/>
    <property type="match status" value="1"/>
</dbReference>
<dbReference type="PANTHER" id="PTHR43280">
    <property type="entry name" value="ARAC-FAMILY TRANSCRIPTIONAL REGULATOR"/>
    <property type="match status" value="1"/>
</dbReference>
<dbReference type="SMART" id="SM00342">
    <property type="entry name" value="HTH_ARAC"/>
    <property type="match status" value="1"/>
</dbReference>
<dbReference type="InterPro" id="IPR009057">
    <property type="entry name" value="Homeodomain-like_sf"/>
</dbReference>
<evidence type="ECO:0000256" key="3">
    <source>
        <dbReference type="ARBA" id="ARBA00023163"/>
    </source>
</evidence>
<dbReference type="AlphaFoldDB" id="A0A2S3ZW50"/>
<evidence type="ECO:0000256" key="1">
    <source>
        <dbReference type="ARBA" id="ARBA00023015"/>
    </source>
</evidence>
<sequence length="335" mass="37467">MRVDFWYFLSKKLLLLLRNDTQERMNTSDGVMPTARKSARALLGRDPVRELVPRDINVSARWHTHDFPSPLARWNSHPEFEIHLITKSHGNFIVGDHIGTFGPGHLAMVGADLPHDWISEPGDGAVIVERDVVFQFRRSWIDDCAAFLPELHELDALMARAMRGIEFSGRTALQGAQQLRSIGGSSGMSRLSNIFTLLQTLNDAPSEELRLLSNDWLPVPTDAHTATIVSDAISYVLDNLHTGVLMSEAASIAGMSSSAFSKYFKRASGHTFRDVVKQMRLTQACKMLQHSNTAVSTIASEVGYDNLSNFNRQFLSEYGCTPRQFRNRQGLPRSP</sequence>
<dbReference type="PROSITE" id="PS01124">
    <property type="entry name" value="HTH_ARAC_FAMILY_2"/>
    <property type="match status" value="1"/>
</dbReference>
<evidence type="ECO:0000313" key="5">
    <source>
        <dbReference type="EMBL" id="POH73117.1"/>
    </source>
</evidence>
<name>A0A2S3ZW50_ARTGL</name>
<dbReference type="PRINTS" id="PR00032">
    <property type="entry name" value="HTHARAC"/>
</dbReference>
<evidence type="ECO:0000313" key="6">
    <source>
        <dbReference type="Proteomes" id="UP000237061"/>
    </source>
</evidence>
<dbReference type="PROSITE" id="PS00041">
    <property type="entry name" value="HTH_ARAC_FAMILY_1"/>
    <property type="match status" value="1"/>
</dbReference>
<dbReference type="GO" id="GO:0003700">
    <property type="term" value="F:DNA-binding transcription factor activity"/>
    <property type="evidence" value="ECO:0007669"/>
    <property type="project" value="InterPro"/>
</dbReference>
<reference evidence="5 6" key="1">
    <citation type="submission" date="2018-01" db="EMBL/GenBank/DDBJ databases">
        <title>Arthrobacter sp. nov., from glaciers in China.</title>
        <authorList>
            <person name="Liu Q."/>
            <person name="Xin Y.-H."/>
        </authorList>
    </citation>
    <scope>NUCLEOTIDE SEQUENCE [LARGE SCALE GENOMIC DNA]</scope>
    <source>
        <strain evidence="5 6">HLT2-12-2</strain>
    </source>
</reference>
<dbReference type="InterPro" id="IPR011051">
    <property type="entry name" value="RmlC_Cupin_sf"/>
</dbReference>
<dbReference type="Pfam" id="PF12833">
    <property type="entry name" value="HTH_18"/>
    <property type="match status" value="1"/>
</dbReference>
<gene>
    <name evidence="5" type="ORF">CVS27_11315</name>
</gene>
<proteinExistence type="predicted"/>
<evidence type="ECO:0000259" key="4">
    <source>
        <dbReference type="PROSITE" id="PS01124"/>
    </source>
</evidence>
<dbReference type="SUPFAM" id="SSF46689">
    <property type="entry name" value="Homeodomain-like"/>
    <property type="match status" value="2"/>
</dbReference>
<dbReference type="SUPFAM" id="SSF51182">
    <property type="entry name" value="RmlC-like cupins"/>
    <property type="match status" value="1"/>
</dbReference>
<dbReference type="InterPro" id="IPR020449">
    <property type="entry name" value="Tscrpt_reg_AraC-type_HTH"/>
</dbReference>
<protein>
    <submittedName>
        <fullName evidence="5">AraC family transcriptional regulator</fullName>
    </submittedName>
</protein>
<comment type="caution">
    <text evidence="5">The sequence shown here is derived from an EMBL/GenBank/DDBJ whole genome shotgun (WGS) entry which is preliminary data.</text>
</comment>
<keyword evidence="6" id="KW-1185">Reference proteome</keyword>
<organism evidence="5 6">
    <name type="scientific">Arthrobacter glacialis</name>
    <dbReference type="NCBI Taxonomy" id="1664"/>
    <lineage>
        <taxon>Bacteria</taxon>
        <taxon>Bacillati</taxon>
        <taxon>Actinomycetota</taxon>
        <taxon>Actinomycetes</taxon>
        <taxon>Micrococcales</taxon>
        <taxon>Micrococcaceae</taxon>
        <taxon>Arthrobacter</taxon>
    </lineage>
</organism>
<evidence type="ECO:0000256" key="2">
    <source>
        <dbReference type="ARBA" id="ARBA00023125"/>
    </source>
</evidence>
<dbReference type="Proteomes" id="UP000237061">
    <property type="component" value="Unassembled WGS sequence"/>
</dbReference>
<dbReference type="EMBL" id="PPXC01000008">
    <property type="protein sequence ID" value="POH73117.1"/>
    <property type="molecule type" value="Genomic_DNA"/>
</dbReference>
<accession>A0A2S3ZW50</accession>
<keyword evidence="2" id="KW-0238">DNA-binding</keyword>
<dbReference type="InterPro" id="IPR018060">
    <property type="entry name" value="HTH_AraC"/>
</dbReference>